<dbReference type="Gene3D" id="3.30.565.10">
    <property type="entry name" value="Histidine kinase-like ATPase, C-terminal domain"/>
    <property type="match status" value="1"/>
</dbReference>
<evidence type="ECO:0000256" key="3">
    <source>
        <dbReference type="ARBA" id="ARBA00023012"/>
    </source>
</evidence>
<evidence type="ECO:0000313" key="8">
    <source>
        <dbReference type="Proteomes" id="UP000247792"/>
    </source>
</evidence>
<evidence type="ECO:0000313" key="7">
    <source>
        <dbReference type="EMBL" id="PXX43329.1"/>
    </source>
</evidence>
<feature type="transmembrane region" description="Helical" evidence="4">
    <location>
        <begin position="111"/>
        <end position="129"/>
    </location>
</feature>
<dbReference type="Proteomes" id="UP000247792">
    <property type="component" value="Unassembled WGS sequence"/>
</dbReference>
<evidence type="ECO:0000256" key="1">
    <source>
        <dbReference type="ARBA" id="ARBA00022679"/>
    </source>
</evidence>
<feature type="transmembrane region" description="Helical" evidence="4">
    <location>
        <begin position="68"/>
        <end position="90"/>
    </location>
</feature>
<keyword evidence="4" id="KW-0812">Transmembrane</keyword>
<dbReference type="GO" id="GO:0016020">
    <property type="term" value="C:membrane"/>
    <property type="evidence" value="ECO:0007669"/>
    <property type="project" value="InterPro"/>
</dbReference>
<dbReference type="Pfam" id="PF13581">
    <property type="entry name" value="HATPase_c_2"/>
    <property type="match status" value="1"/>
</dbReference>
<dbReference type="Gene3D" id="1.20.5.1930">
    <property type="match status" value="1"/>
</dbReference>
<dbReference type="InterPro" id="IPR036890">
    <property type="entry name" value="HATPase_C_sf"/>
</dbReference>
<feature type="domain" description="Histidine kinase/HSP90-like ATPase" evidence="6">
    <location>
        <begin position="264"/>
        <end position="328"/>
    </location>
</feature>
<dbReference type="SUPFAM" id="SSF55874">
    <property type="entry name" value="ATPase domain of HSP90 chaperone/DNA topoisomerase II/histidine kinase"/>
    <property type="match status" value="1"/>
</dbReference>
<keyword evidence="8" id="KW-1185">Reference proteome</keyword>
<protein>
    <submittedName>
        <fullName evidence="7">Two-component system sensor histidine kinase DesK</fullName>
    </submittedName>
</protein>
<dbReference type="AlphaFoldDB" id="A0A318J643"/>
<dbReference type="InterPro" id="IPR011712">
    <property type="entry name" value="Sig_transdc_His_kin_sub3_dim/P"/>
</dbReference>
<evidence type="ECO:0000256" key="2">
    <source>
        <dbReference type="ARBA" id="ARBA00022777"/>
    </source>
</evidence>
<dbReference type="OrthoDB" id="9797605at2"/>
<gene>
    <name evidence="7" type="ORF">DFR42_104330</name>
</gene>
<feature type="transmembrane region" description="Helical" evidence="4">
    <location>
        <begin position="135"/>
        <end position="156"/>
    </location>
</feature>
<comment type="caution">
    <text evidence="7">The sequence shown here is derived from an EMBL/GenBank/DDBJ whole genome shotgun (WGS) entry which is preliminary data.</text>
</comment>
<organism evidence="7 8">
    <name type="scientific">Undibacterium pigrum</name>
    <dbReference type="NCBI Taxonomy" id="401470"/>
    <lineage>
        <taxon>Bacteria</taxon>
        <taxon>Pseudomonadati</taxon>
        <taxon>Pseudomonadota</taxon>
        <taxon>Betaproteobacteria</taxon>
        <taxon>Burkholderiales</taxon>
        <taxon>Oxalobacteraceae</taxon>
        <taxon>Undibacterium</taxon>
    </lineage>
</organism>
<feature type="transmembrane region" description="Helical" evidence="4">
    <location>
        <begin position="20"/>
        <end position="38"/>
    </location>
</feature>
<keyword evidence="4" id="KW-0472">Membrane</keyword>
<keyword evidence="2 7" id="KW-0418">Kinase</keyword>
<sequence length="370" mass="40688">MHQLIAIFSSPWVPARYGKAPYFWLLSFTIMGWKYLYVTPGLQEISLLAISILAFLLIYFYSFWQTGWKNLACITVICAMGIAWAPYNYGGSTFCIFAATMCSRMTDTRQAYLGLLTIGLVVALSSFIFKFEATFWIPAIIFSIPSGVGAIIGERLTRSNESLLKKQEEVEYLAALAERERIARDLHDLLGHTLSVITLKAELAGKLLERNPDACKKEIHDIEHTARQALAEVRAAVIGYRATGLGHELQSAKNALDAAQVSLVTDIQAINIPAATENVLALAVREAVTNIIRHAEASICHIKLSILDQYVRLTITDNGVAGQKLSINKGSGLNGMSERVRALGGSVQVLIKPDTPGLHLELSLPLKEEK</sequence>
<accession>A0A318J643</accession>
<dbReference type="CDD" id="cd16917">
    <property type="entry name" value="HATPase_UhpB-NarQ-NarX-like"/>
    <property type="match status" value="1"/>
</dbReference>
<keyword evidence="4" id="KW-1133">Transmembrane helix</keyword>
<dbReference type="GO" id="GO:0000155">
    <property type="term" value="F:phosphorelay sensor kinase activity"/>
    <property type="evidence" value="ECO:0007669"/>
    <property type="project" value="InterPro"/>
</dbReference>
<feature type="transmembrane region" description="Helical" evidence="4">
    <location>
        <begin position="45"/>
        <end position="62"/>
    </location>
</feature>
<proteinExistence type="predicted"/>
<dbReference type="InterPro" id="IPR003594">
    <property type="entry name" value="HATPase_dom"/>
</dbReference>
<evidence type="ECO:0000259" key="5">
    <source>
        <dbReference type="Pfam" id="PF07730"/>
    </source>
</evidence>
<keyword evidence="3" id="KW-0902">Two-component regulatory system</keyword>
<keyword evidence="1" id="KW-0808">Transferase</keyword>
<reference evidence="7 8" key="1">
    <citation type="submission" date="2018-05" db="EMBL/GenBank/DDBJ databases">
        <title>Genomic Encyclopedia of Type Strains, Phase IV (KMG-IV): sequencing the most valuable type-strain genomes for metagenomic binning, comparative biology and taxonomic classification.</title>
        <authorList>
            <person name="Goeker M."/>
        </authorList>
    </citation>
    <scope>NUCLEOTIDE SEQUENCE [LARGE SCALE GENOMIC DNA]</scope>
    <source>
        <strain evidence="7 8">DSM 19792</strain>
    </source>
</reference>
<dbReference type="EMBL" id="QJKB01000004">
    <property type="protein sequence ID" value="PXX43329.1"/>
    <property type="molecule type" value="Genomic_DNA"/>
</dbReference>
<dbReference type="PANTHER" id="PTHR24421:SF63">
    <property type="entry name" value="SENSOR HISTIDINE KINASE DESK"/>
    <property type="match status" value="1"/>
</dbReference>
<feature type="domain" description="Signal transduction histidine kinase subgroup 3 dimerisation and phosphoacceptor" evidence="5">
    <location>
        <begin position="178"/>
        <end position="243"/>
    </location>
</feature>
<dbReference type="RefSeq" id="WP_110255854.1">
    <property type="nucleotide sequence ID" value="NZ_QJKB01000004.1"/>
</dbReference>
<dbReference type="InterPro" id="IPR050482">
    <property type="entry name" value="Sensor_HK_TwoCompSys"/>
</dbReference>
<evidence type="ECO:0000256" key="4">
    <source>
        <dbReference type="SAM" id="Phobius"/>
    </source>
</evidence>
<dbReference type="GO" id="GO:0046983">
    <property type="term" value="F:protein dimerization activity"/>
    <property type="evidence" value="ECO:0007669"/>
    <property type="project" value="InterPro"/>
</dbReference>
<evidence type="ECO:0000259" key="6">
    <source>
        <dbReference type="Pfam" id="PF13581"/>
    </source>
</evidence>
<dbReference type="PANTHER" id="PTHR24421">
    <property type="entry name" value="NITRATE/NITRITE SENSOR PROTEIN NARX-RELATED"/>
    <property type="match status" value="1"/>
</dbReference>
<name>A0A318J643_9BURK</name>
<dbReference type="Pfam" id="PF07730">
    <property type="entry name" value="HisKA_3"/>
    <property type="match status" value="1"/>
</dbReference>